<dbReference type="Pfam" id="PF00553">
    <property type="entry name" value="CBM_2"/>
    <property type="match status" value="1"/>
</dbReference>
<dbReference type="GO" id="GO:0030247">
    <property type="term" value="F:polysaccharide binding"/>
    <property type="evidence" value="ECO:0007669"/>
    <property type="project" value="UniProtKB-UniRule"/>
</dbReference>
<dbReference type="InterPro" id="IPR001524">
    <property type="entry name" value="Glyco_hydro_6_CS"/>
</dbReference>
<protein>
    <recommendedName>
        <fullName evidence="11">Glucanase</fullName>
        <ecNumber evidence="11">3.2.1.-</ecNumber>
    </recommendedName>
</protein>
<comment type="similarity">
    <text evidence="11">Belongs to the glycosyl hydrolase family 6.</text>
</comment>
<accession>A0AAU2HBT0</accession>
<organism evidence="14">
    <name type="scientific">Streptomyces sp. NBC_00060</name>
    <dbReference type="NCBI Taxonomy" id="2975636"/>
    <lineage>
        <taxon>Bacteria</taxon>
        <taxon>Bacillati</taxon>
        <taxon>Actinomycetota</taxon>
        <taxon>Actinomycetes</taxon>
        <taxon>Kitasatosporales</taxon>
        <taxon>Streptomycetaceae</taxon>
        <taxon>Streptomyces</taxon>
    </lineage>
</organism>
<feature type="active site" description="Proton acceptor" evidence="8">
    <location>
        <position position="518"/>
    </location>
</feature>
<feature type="active site" evidence="10">
    <location>
        <position position="247"/>
    </location>
</feature>
<dbReference type="InterPro" id="IPR006311">
    <property type="entry name" value="TAT_signal"/>
</dbReference>
<dbReference type="PANTHER" id="PTHR34876:SF4">
    <property type="entry name" value="1,4-BETA-D-GLUCAN CELLOBIOHYDROLASE C-RELATED"/>
    <property type="match status" value="1"/>
</dbReference>
<dbReference type="InterPro" id="IPR036434">
    <property type="entry name" value="Beta_cellobiohydrolase_sf"/>
</dbReference>
<dbReference type="InterPro" id="IPR008965">
    <property type="entry name" value="CBM2/CBM3_carb-bd_dom_sf"/>
</dbReference>
<keyword evidence="4" id="KW-1015">Disulfide bond</keyword>
<evidence type="ECO:0000256" key="6">
    <source>
        <dbReference type="ARBA" id="ARBA00023295"/>
    </source>
</evidence>
<evidence type="ECO:0000256" key="8">
    <source>
        <dbReference type="PIRSR" id="PIRSR001100-1"/>
    </source>
</evidence>
<proteinExistence type="inferred from homology"/>
<feature type="binding site" evidence="9">
    <location>
        <position position="204"/>
    </location>
    <ligand>
        <name>substrate</name>
    </ligand>
</feature>
<feature type="binding site" evidence="9">
    <location>
        <position position="387"/>
    </location>
    <ligand>
        <name>substrate</name>
    </ligand>
</feature>
<dbReference type="EC" id="3.2.1.-" evidence="11"/>
<dbReference type="PROSITE" id="PS00655">
    <property type="entry name" value="GLYCOSYL_HYDROL_F6_1"/>
    <property type="match status" value="1"/>
</dbReference>
<reference evidence="14" key="1">
    <citation type="submission" date="2022-10" db="EMBL/GenBank/DDBJ databases">
        <title>The complete genomes of actinobacterial strains from the NBC collection.</title>
        <authorList>
            <person name="Joergensen T.S."/>
            <person name="Alvarez Arevalo M."/>
            <person name="Sterndorff E.B."/>
            <person name="Faurdal D."/>
            <person name="Vuksanovic O."/>
            <person name="Mourched A.-S."/>
            <person name="Charusanti P."/>
            <person name="Shaw S."/>
            <person name="Blin K."/>
            <person name="Weber T."/>
        </authorList>
    </citation>
    <scope>NUCLEOTIDE SEQUENCE</scope>
    <source>
        <strain evidence="14">NBC_00060</strain>
    </source>
</reference>
<evidence type="ECO:0000256" key="2">
    <source>
        <dbReference type="ARBA" id="ARBA00022801"/>
    </source>
</evidence>
<feature type="domain" description="CBM2" evidence="13">
    <location>
        <begin position="37"/>
        <end position="146"/>
    </location>
</feature>
<evidence type="ECO:0000256" key="1">
    <source>
        <dbReference type="ARBA" id="ARBA00022729"/>
    </source>
</evidence>
<dbReference type="PROSITE" id="PS51318">
    <property type="entry name" value="TAT"/>
    <property type="match status" value="1"/>
</dbReference>
<feature type="binding site" evidence="9">
    <location>
        <position position="512"/>
    </location>
    <ligand>
        <name>substrate</name>
    </ligand>
</feature>
<evidence type="ECO:0000259" key="13">
    <source>
        <dbReference type="PROSITE" id="PS51173"/>
    </source>
</evidence>
<dbReference type="SMART" id="SM00637">
    <property type="entry name" value="CBD_II"/>
    <property type="match status" value="1"/>
</dbReference>
<keyword evidence="1 11" id="KW-0732">Signal</keyword>
<dbReference type="EMBL" id="CP108253">
    <property type="protein sequence ID" value="WTU44338.1"/>
    <property type="molecule type" value="Genomic_DNA"/>
</dbReference>
<evidence type="ECO:0000256" key="4">
    <source>
        <dbReference type="ARBA" id="ARBA00023157"/>
    </source>
</evidence>
<keyword evidence="3 11" id="KW-0136">Cellulose degradation</keyword>
<dbReference type="AlphaFoldDB" id="A0AAU2HBT0"/>
<dbReference type="GO" id="GO:0004553">
    <property type="term" value="F:hydrolase activity, hydrolyzing O-glycosyl compounds"/>
    <property type="evidence" value="ECO:0007669"/>
    <property type="project" value="InterPro"/>
</dbReference>
<dbReference type="GO" id="GO:0030245">
    <property type="term" value="P:cellulose catabolic process"/>
    <property type="evidence" value="ECO:0007669"/>
    <property type="project" value="UniProtKB-KW"/>
</dbReference>
<name>A0AAU2HBT0_9ACTN</name>
<dbReference type="SUPFAM" id="SSF49384">
    <property type="entry name" value="Carbohydrate-binding domain"/>
    <property type="match status" value="1"/>
</dbReference>
<keyword evidence="7 11" id="KW-0624">Polysaccharide degradation</keyword>
<dbReference type="PROSITE" id="PS51173">
    <property type="entry name" value="CBM2"/>
    <property type="match status" value="1"/>
</dbReference>
<sequence length="579" mass="60348">MSRIPVRPSRKRTALLAAGVLAGAATGTAGLVGAAGTASAASACTVAYQVQNQWSTGFTTSVTVTNNGAAVSSWNVKWSFAGNQQVTQGWNAKVSQSGTAVTAANESYNGTLATGGSAGFGFNASYSGTNALPTSFTLNGVACNGGDTPTDPPTTPPTTPPAGNRVDNPYAGAKVYVNPEWAAHAAAEPGGTRVSNQPTGVWLDRIAAIAGTNGTMGLRAHLDEALKQKGSGEMVVQLVVYDLPGRDCSALASNGELGPTEIDKYKTQFIDPIAAVLSDAKYAGLRIVTAVEIDSLPNLVTNTGSRATATPQCDTMLANGNYVKGVGYALHKLGAIPNVYNYLDAGHHGWIGWDDNFGATADEFKLAATAEGATPADVHGFITNTANYSALKENNFTIDDTVNGVSVRQSKWVDWNRYVDELSYAQAFRAKLVSVGFDSGIGMLIDTSRNGWGGTARPTGPGAKTSVDTYVEGGRYDRRIHIGNWCNQSGAGLGERPKAAPAAGIDSYVWMKPPGESDGSSTAIPNDEGKGFDRMCDPTYTGNPRNGNSLSGALANAPLSGRWFSAQFQELMKNAYPAL</sequence>
<feature type="signal peptide" evidence="11">
    <location>
        <begin position="1"/>
        <end position="40"/>
    </location>
</feature>
<dbReference type="Gene3D" id="3.20.20.40">
    <property type="entry name" value="1, 4-beta cellobiohydrolase"/>
    <property type="match status" value="1"/>
</dbReference>
<evidence type="ECO:0000256" key="11">
    <source>
        <dbReference type="RuleBase" id="RU361186"/>
    </source>
</evidence>
<evidence type="ECO:0000256" key="5">
    <source>
        <dbReference type="ARBA" id="ARBA00023277"/>
    </source>
</evidence>
<evidence type="ECO:0000256" key="10">
    <source>
        <dbReference type="PROSITE-ProRule" id="PRU10056"/>
    </source>
</evidence>
<feature type="binding site" evidence="9">
    <location>
        <position position="347"/>
    </location>
    <ligand>
        <name>substrate</name>
    </ligand>
</feature>
<keyword evidence="2 11" id="KW-0378">Hydrolase</keyword>
<dbReference type="Pfam" id="PF01341">
    <property type="entry name" value="Glyco_hydro_6"/>
    <property type="match status" value="1"/>
</dbReference>
<feature type="binding site" evidence="9">
    <location>
        <position position="350"/>
    </location>
    <ligand>
        <name>substrate</name>
    </ligand>
</feature>
<dbReference type="InterPro" id="IPR001919">
    <property type="entry name" value="CBD2"/>
</dbReference>
<dbReference type="PIRSF" id="PIRSF001100">
    <property type="entry name" value="Beta_cellobiohydrolase"/>
    <property type="match status" value="1"/>
</dbReference>
<feature type="binding site" evidence="9">
    <location>
        <position position="516"/>
    </location>
    <ligand>
        <name>substrate</name>
    </ligand>
</feature>
<evidence type="ECO:0000256" key="7">
    <source>
        <dbReference type="ARBA" id="ARBA00023326"/>
    </source>
</evidence>
<evidence type="ECO:0000256" key="3">
    <source>
        <dbReference type="ARBA" id="ARBA00023001"/>
    </source>
</evidence>
<evidence type="ECO:0000313" key="14">
    <source>
        <dbReference type="EMBL" id="WTU44338.1"/>
    </source>
</evidence>
<feature type="chain" id="PRO_5043102422" description="Glucanase" evidence="11">
    <location>
        <begin position="41"/>
        <end position="579"/>
    </location>
</feature>
<keyword evidence="6 11" id="KW-0326">Glycosidase</keyword>
<feature type="active site" description="Proton donor" evidence="8">
    <location>
        <position position="294"/>
    </location>
</feature>
<evidence type="ECO:0000256" key="12">
    <source>
        <dbReference type="SAM" id="MobiDB-lite"/>
    </source>
</evidence>
<feature type="binding site" evidence="9">
    <location>
        <position position="202"/>
    </location>
    <ligand>
        <name>substrate</name>
    </ligand>
</feature>
<dbReference type="PANTHER" id="PTHR34876">
    <property type="match status" value="1"/>
</dbReference>
<evidence type="ECO:0000256" key="9">
    <source>
        <dbReference type="PIRSR" id="PIRSR001100-2"/>
    </source>
</evidence>
<dbReference type="Gene3D" id="2.60.40.290">
    <property type="match status" value="1"/>
</dbReference>
<dbReference type="InterPro" id="IPR016288">
    <property type="entry name" value="Beta_cellobiohydrolase"/>
</dbReference>
<feature type="binding site" evidence="9">
    <location>
        <position position="485"/>
    </location>
    <ligand>
        <name>substrate</name>
    </ligand>
</feature>
<gene>
    <name evidence="14" type="ORF">OHV25_34535</name>
</gene>
<dbReference type="InterPro" id="IPR012291">
    <property type="entry name" value="CBM2_carb-bd_dom_sf"/>
</dbReference>
<feature type="compositionally biased region" description="Pro residues" evidence="12">
    <location>
        <begin position="150"/>
        <end position="160"/>
    </location>
</feature>
<dbReference type="SUPFAM" id="SSF51989">
    <property type="entry name" value="Glycosyl hydrolases family 6, cellulases"/>
    <property type="match status" value="1"/>
</dbReference>
<feature type="region of interest" description="Disordered" evidence="12">
    <location>
        <begin position="146"/>
        <end position="166"/>
    </location>
</feature>
<dbReference type="PRINTS" id="PR00733">
    <property type="entry name" value="GLHYDRLASE6"/>
</dbReference>
<keyword evidence="5 11" id="KW-0119">Carbohydrate metabolism</keyword>